<dbReference type="PANTHER" id="PTHR43826:SF6">
    <property type="entry name" value="GLYCEROL-3-PHOSPHATE TRANSPORTER"/>
    <property type="match status" value="1"/>
</dbReference>
<evidence type="ECO:0000256" key="1">
    <source>
        <dbReference type="ARBA" id="ARBA00004651"/>
    </source>
</evidence>
<evidence type="ECO:0000256" key="4">
    <source>
        <dbReference type="ARBA" id="ARBA00022475"/>
    </source>
</evidence>
<feature type="transmembrane region" description="Helical" evidence="9">
    <location>
        <begin position="421"/>
        <end position="445"/>
    </location>
</feature>
<dbReference type="PIRSF" id="PIRSF002808">
    <property type="entry name" value="Hexose_phosphate_transp"/>
    <property type="match status" value="1"/>
</dbReference>
<comment type="similarity">
    <text evidence="2">Belongs to the major facilitator superfamily. Organophosphate:Pi antiporter (OPA) (TC 2.A.1.4) family.</text>
</comment>
<dbReference type="Pfam" id="PF07690">
    <property type="entry name" value="MFS_1"/>
    <property type="match status" value="1"/>
</dbReference>
<evidence type="ECO:0000256" key="7">
    <source>
        <dbReference type="ARBA" id="ARBA00023136"/>
    </source>
</evidence>
<evidence type="ECO:0000256" key="5">
    <source>
        <dbReference type="ARBA" id="ARBA00022692"/>
    </source>
</evidence>
<dbReference type="PROSITE" id="PS50850">
    <property type="entry name" value="MFS"/>
    <property type="match status" value="1"/>
</dbReference>
<keyword evidence="7 9" id="KW-0472">Membrane</keyword>
<keyword evidence="6 9" id="KW-1133">Transmembrane helix</keyword>
<dbReference type="SUPFAM" id="SSF103473">
    <property type="entry name" value="MFS general substrate transporter"/>
    <property type="match status" value="1"/>
</dbReference>
<feature type="transmembrane region" description="Helical" evidence="9">
    <location>
        <begin position="26"/>
        <end position="44"/>
    </location>
</feature>
<dbReference type="InterPro" id="IPR000849">
    <property type="entry name" value="Sugar_P_transporter"/>
</dbReference>
<dbReference type="NCBIfam" id="TIGR00881">
    <property type="entry name" value="2A0104"/>
    <property type="match status" value="1"/>
</dbReference>
<keyword evidence="12" id="KW-1185">Reference proteome</keyword>
<dbReference type="InterPro" id="IPR005267">
    <property type="entry name" value="G3P_transporter"/>
</dbReference>
<dbReference type="OrthoDB" id="9766638at2"/>
<comment type="subcellular location">
    <subcellularLocation>
        <location evidence="1">Cell membrane</location>
        <topology evidence="1">Multi-pass membrane protein</topology>
    </subcellularLocation>
</comment>
<proteinExistence type="inferred from homology"/>
<dbReference type="AlphaFoldDB" id="A0A0L0QVM7"/>
<dbReference type="PATRIC" id="fig|1473.5.peg.80"/>
<keyword evidence="5 9" id="KW-0812">Transmembrane</keyword>
<evidence type="ECO:0000256" key="2">
    <source>
        <dbReference type="ARBA" id="ARBA00009598"/>
    </source>
</evidence>
<feature type="transmembrane region" description="Helical" evidence="9">
    <location>
        <begin position="94"/>
        <end position="113"/>
    </location>
</feature>
<dbReference type="PROSITE" id="PS00942">
    <property type="entry name" value="GLPT"/>
    <property type="match status" value="1"/>
</dbReference>
<dbReference type="CDD" id="cd17345">
    <property type="entry name" value="MFS_GlpT"/>
    <property type="match status" value="1"/>
</dbReference>
<evidence type="ECO:0000256" key="3">
    <source>
        <dbReference type="ARBA" id="ARBA00022448"/>
    </source>
</evidence>
<dbReference type="GO" id="GO:0061513">
    <property type="term" value="F:glucose 6-phosphate:phosphate antiporter activity"/>
    <property type="evidence" value="ECO:0007669"/>
    <property type="project" value="TreeGrafter"/>
</dbReference>
<keyword evidence="3" id="KW-0813">Transport</keyword>
<evidence type="ECO:0000313" key="11">
    <source>
        <dbReference type="EMBL" id="KNE22616.1"/>
    </source>
</evidence>
<feature type="domain" description="Major facilitator superfamily (MFS) profile" evidence="10">
    <location>
        <begin position="26"/>
        <end position="447"/>
    </location>
</feature>
<dbReference type="EMBL" id="LGTO01000001">
    <property type="protein sequence ID" value="KNE22616.1"/>
    <property type="molecule type" value="Genomic_DNA"/>
</dbReference>
<feature type="transmembrane region" description="Helical" evidence="9">
    <location>
        <begin position="64"/>
        <end position="82"/>
    </location>
</feature>
<dbReference type="InterPro" id="IPR021159">
    <property type="entry name" value="Sugar-P_transporter_CS"/>
</dbReference>
<dbReference type="NCBIfam" id="TIGR00712">
    <property type="entry name" value="glpT"/>
    <property type="match status" value="1"/>
</dbReference>
<feature type="transmembrane region" description="Helical" evidence="9">
    <location>
        <begin position="361"/>
        <end position="381"/>
    </location>
</feature>
<dbReference type="InterPro" id="IPR020846">
    <property type="entry name" value="MFS_dom"/>
</dbReference>
<name>A0A0L0QVM7_VIRPA</name>
<organism evidence="11 12">
    <name type="scientific">Virgibacillus pantothenticus</name>
    <dbReference type="NCBI Taxonomy" id="1473"/>
    <lineage>
        <taxon>Bacteria</taxon>
        <taxon>Bacillati</taxon>
        <taxon>Bacillota</taxon>
        <taxon>Bacilli</taxon>
        <taxon>Bacillales</taxon>
        <taxon>Bacillaceae</taxon>
        <taxon>Virgibacillus</taxon>
    </lineage>
</organism>
<dbReference type="GO" id="GO:0035435">
    <property type="term" value="P:phosphate ion transmembrane transport"/>
    <property type="evidence" value="ECO:0007669"/>
    <property type="project" value="TreeGrafter"/>
</dbReference>
<dbReference type="FunFam" id="1.20.1250.20:FF:000007">
    <property type="entry name" value="Glycerol-3-phosphate transporter"/>
    <property type="match status" value="1"/>
</dbReference>
<comment type="caution">
    <text evidence="11">The sequence shown here is derived from an EMBL/GenBank/DDBJ whole genome shotgun (WGS) entry which is preliminary data.</text>
</comment>
<sequence>MLELFKPAPAKERLPGDKIDSEYKKLRFQVFMGIFIGYAAYYLIRKNFSIAMPYLTEEGFSKGELGLALSAISIAYGISKFVMATVSDRSNARVFLVTGLILSATINLLIGFVPFFTSTITIMFIMLFLNGWVQGMGWPPSGRVLVHWFSVSERGGKTAIWNIAHNVGGGLMAPLAIGGVSLATTYFGATSIGYKGIFILPALVAVVIAIIAFVLIRDTPQSVGLPPIEEHRDDYPSKSKKTFETELTTKEILFKYVLNNKWVWAIAIANIFVYFVRYGVLDWAPTYLSEEKGFNMSESGIAYFLYEWAGIPGTLLCGYISDKVFKGRRGPAGVVFMIGVMIAVLIYWFNPAGNPLIDNMALIAIGFLIYGPVMLIGLQALDFVPKKAAGTAAGLTGFFGYIGGAVTANAIMGFVVQHFSWNAGFMLLTASCILSVVLFAITWNVRGQEVVKKH</sequence>
<dbReference type="RefSeq" id="WP_050349572.1">
    <property type="nucleotide sequence ID" value="NZ_CP073011.1"/>
</dbReference>
<evidence type="ECO:0000256" key="8">
    <source>
        <dbReference type="NCBIfam" id="TIGR00712"/>
    </source>
</evidence>
<feature type="transmembrane region" description="Helical" evidence="9">
    <location>
        <begin position="393"/>
        <end position="415"/>
    </location>
</feature>
<dbReference type="InterPro" id="IPR011701">
    <property type="entry name" value="MFS"/>
</dbReference>
<dbReference type="GO" id="GO:0015169">
    <property type="term" value="F:glycerol-3-phosphate transmembrane transporter activity"/>
    <property type="evidence" value="ECO:0007669"/>
    <property type="project" value="UniProtKB-UniRule"/>
</dbReference>
<dbReference type="Proteomes" id="UP000036780">
    <property type="component" value="Unassembled WGS sequence"/>
</dbReference>
<feature type="transmembrane region" description="Helical" evidence="9">
    <location>
        <begin position="332"/>
        <end position="349"/>
    </location>
</feature>
<evidence type="ECO:0000313" key="12">
    <source>
        <dbReference type="Proteomes" id="UP000036780"/>
    </source>
</evidence>
<feature type="transmembrane region" description="Helical" evidence="9">
    <location>
        <begin position="262"/>
        <end position="280"/>
    </location>
</feature>
<keyword evidence="4" id="KW-1003">Cell membrane</keyword>
<protein>
    <recommendedName>
        <fullName evidence="8">Glycerol-3-phosphate transporter</fullName>
    </recommendedName>
</protein>
<feature type="transmembrane region" description="Helical" evidence="9">
    <location>
        <begin position="300"/>
        <end position="320"/>
    </location>
</feature>
<dbReference type="PANTHER" id="PTHR43826">
    <property type="entry name" value="GLUCOSE-6-PHOSPHATE EXCHANGER SLC37A4"/>
    <property type="match status" value="1"/>
</dbReference>
<evidence type="ECO:0000256" key="9">
    <source>
        <dbReference type="SAM" id="Phobius"/>
    </source>
</evidence>
<accession>A0A0L0QVM7</accession>
<gene>
    <name evidence="11" type="ORF">AFK71_00180</name>
</gene>
<dbReference type="InterPro" id="IPR036259">
    <property type="entry name" value="MFS_trans_sf"/>
</dbReference>
<feature type="transmembrane region" description="Helical" evidence="9">
    <location>
        <begin position="197"/>
        <end position="216"/>
    </location>
</feature>
<dbReference type="GO" id="GO:0005886">
    <property type="term" value="C:plasma membrane"/>
    <property type="evidence" value="ECO:0007669"/>
    <property type="project" value="UniProtKB-SubCell"/>
</dbReference>
<dbReference type="GeneID" id="66869000"/>
<evidence type="ECO:0000256" key="6">
    <source>
        <dbReference type="ARBA" id="ARBA00022989"/>
    </source>
</evidence>
<evidence type="ECO:0000259" key="10">
    <source>
        <dbReference type="PROSITE" id="PS50850"/>
    </source>
</evidence>
<dbReference type="InterPro" id="IPR051337">
    <property type="entry name" value="OPA_Antiporter"/>
</dbReference>
<dbReference type="Gene3D" id="1.20.1250.20">
    <property type="entry name" value="MFS general substrate transporter like domains"/>
    <property type="match status" value="2"/>
</dbReference>
<reference evidence="12" key="1">
    <citation type="submission" date="2015-07" db="EMBL/GenBank/DDBJ databases">
        <title>Fjat-10053 dsm26.</title>
        <authorList>
            <person name="Liu B."/>
            <person name="Wang J."/>
            <person name="Zhu Y."/>
            <person name="Liu G."/>
            <person name="Chen Q."/>
            <person name="Chen Z."/>
            <person name="Lan J."/>
            <person name="Che J."/>
            <person name="Ge C."/>
            <person name="Shi H."/>
            <person name="Pan Z."/>
            <person name="Liu X."/>
        </authorList>
    </citation>
    <scope>NUCLEOTIDE SEQUENCE [LARGE SCALE GENOMIC DNA]</scope>
    <source>
        <strain evidence="12">DSM 26</strain>
    </source>
</reference>